<proteinExistence type="predicted"/>
<feature type="region of interest" description="Disordered" evidence="1">
    <location>
        <begin position="1"/>
        <end position="67"/>
    </location>
</feature>
<feature type="region of interest" description="Disordered" evidence="1">
    <location>
        <begin position="989"/>
        <end position="1080"/>
    </location>
</feature>
<dbReference type="OrthoDB" id="3132195at2759"/>
<evidence type="ECO:0000256" key="1">
    <source>
        <dbReference type="SAM" id="MobiDB-lite"/>
    </source>
</evidence>
<feature type="region of interest" description="Disordered" evidence="1">
    <location>
        <begin position="349"/>
        <end position="423"/>
    </location>
</feature>
<feature type="compositionally biased region" description="Acidic residues" evidence="1">
    <location>
        <begin position="218"/>
        <end position="245"/>
    </location>
</feature>
<feature type="region of interest" description="Disordered" evidence="1">
    <location>
        <begin position="194"/>
        <end position="334"/>
    </location>
</feature>
<name>A0A067S2V6_GALM3</name>
<organism evidence="2 3">
    <name type="scientific">Galerina marginata (strain CBS 339.88)</name>
    <dbReference type="NCBI Taxonomy" id="685588"/>
    <lineage>
        <taxon>Eukaryota</taxon>
        <taxon>Fungi</taxon>
        <taxon>Dikarya</taxon>
        <taxon>Basidiomycota</taxon>
        <taxon>Agaricomycotina</taxon>
        <taxon>Agaricomycetes</taxon>
        <taxon>Agaricomycetidae</taxon>
        <taxon>Agaricales</taxon>
        <taxon>Agaricineae</taxon>
        <taxon>Strophariaceae</taxon>
        <taxon>Galerina</taxon>
    </lineage>
</organism>
<dbReference type="AlphaFoldDB" id="A0A067S2V6"/>
<dbReference type="Proteomes" id="UP000027222">
    <property type="component" value="Unassembled WGS sequence"/>
</dbReference>
<feature type="compositionally biased region" description="Basic residues" evidence="1">
    <location>
        <begin position="18"/>
        <end position="31"/>
    </location>
</feature>
<feature type="compositionally biased region" description="Polar residues" evidence="1">
    <location>
        <begin position="369"/>
        <end position="379"/>
    </location>
</feature>
<feature type="region of interest" description="Disordered" evidence="1">
    <location>
        <begin position="840"/>
        <end position="870"/>
    </location>
</feature>
<evidence type="ECO:0000313" key="2">
    <source>
        <dbReference type="EMBL" id="KDR65155.1"/>
    </source>
</evidence>
<dbReference type="EMBL" id="KL142495">
    <property type="protein sequence ID" value="KDR65155.1"/>
    <property type="molecule type" value="Genomic_DNA"/>
</dbReference>
<sequence length="1097" mass="119759">MYYRIMPPKRKAPDNSKKPNKSSKKRRGRPPGKRDIEESADDQEHEDHEPPAKRSRGRPPKGPDAAQASNWVELPVSLTWVGHVQNLLRMFLSVVSRLCRRQSDPYDGPHRLRGQPVLQPVFAPAGRPLKNKGPAAVTPGPMSRPLGPRPTPRIPSPGYLKLASEDEGYNYGSTKKWVNKYHADHPERGCKAAAAFKKAQKKAAVSKKRKSRKGPKNDEDEDDKDEDEDDEDDEDGNEDGNEDGGDYSGHRDADKDHHGGNRETNDANHDEGGADDGDGNPQGGQRHHRSSGEDTHAARQPSVDVFSAGPSGMPTNFVRGLLGNSPPLESDLSGSDYEATVLASKLTRAFRNRRSMSVDKDGDDEDDSTLQAEVVQSSAPLAEEDIDAEVMASSPAPPNDASYVDKAASKRKGSARRQDAAGVSGELLSGHVRDPKEASRAPVTAANVDEPVGDGLAKGPKAKGRAGRYSKAMMAAAEAWAVRADEEAIQLASEHETTLETFLKCAGRLTEKRAPNSWNSHQAVEARVAPVPGEGLAIRIALILKDILKKRSRVSRLKSPESLEDLATLPGALRSPAIRVSTNITEVKATLNHLSRFNPDIHHLDFVLYTGQDQAARQMSGIVPGSKLVLDMIAEDGNNIMVQSVRIGKARIANSVNEGQGGTQSTRVDTARLRASVKDDRKGKQRDMTGAEPENTRIIPTRKQGVDHAVAFDFRNVFTSRILGMLNDPIASVSTASIRTTMPWTKFGSLALSFSLRIVGWPHGLLFVPGRYFDCSKLGLSDWKLLCELSKDGILKVEPWMPVEKRIIVGSVPYGEIPLVVSDQEVTLLFARDVLDKKKKKTTGQAASKPSVVAQNPSLSPILPSQPLPQQSMDDTLAVNPLPPSSRHVAYPKESTTHAVRGPDDFVGYQLIDESRGGKGVGRFEEPNIAVLRQQANAYEEELATSHRGEMGRYAYRRLAVPLTQRPFLMAPGLPPPSAQLPSNAFYEQLTKPPSSCPLPPHHPASRVTTTMHRAPSLAQSRAQPRSMSGPVSTDHAPSQPIQSFGHTQPRSASGPSRQVIAESSRMAQGRAPRFYDDYMDEEEAEELARYQFNSEV</sequence>
<accession>A0A067S2V6</accession>
<feature type="compositionally biased region" description="Basic residues" evidence="1">
    <location>
        <begin position="198"/>
        <end position="214"/>
    </location>
</feature>
<feature type="compositionally biased region" description="Low complexity" evidence="1">
    <location>
        <begin position="857"/>
        <end position="870"/>
    </location>
</feature>
<reference evidence="3" key="1">
    <citation type="journal article" date="2014" name="Proc. Natl. Acad. Sci. U.S.A.">
        <title>Extensive sampling of basidiomycete genomes demonstrates inadequacy of the white-rot/brown-rot paradigm for wood decay fungi.</title>
        <authorList>
            <person name="Riley R."/>
            <person name="Salamov A.A."/>
            <person name="Brown D.W."/>
            <person name="Nagy L.G."/>
            <person name="Floudas D."/>
            <person name="Held B.W."/>
            <person name="Levasseur A."/>
            <person name="Lombard V."/>
            <person name="Morin E."/>
            <person name="Otillar R."/>
            <person name="Lindquist E.A."/>
            <person name="Sun H."/>
            <person name="LaButti K.M."/>
            <person name="Schmutz J."/>
            <person name="Jabbour D."/>
            <person name="Luo H."/>
            <person name="Baker S.E."/>
            <person name="Pisabarro A.G."/>
            <person name="Walton J.D."/>
            <person name="Blanchette R.A."/>
            <person name="Henrissat B."/>
            <person name="Martin F."/>
            <person name="Cullen D."/>
            <person name="Hibbett D.S."/>
            <person name="Grigoriev I.V."/>
        </authorList>
    </citation>
    <scope>NUCLEOTIDE SEQUENCE [LARGE SCALE GENOMIC DNA]</scope>
    <source>
        <strain evidence="3">CBS 339.88</strain>
    </source>
</reference>
<evidence type="ECO:0000313" key="3">
    <source>
        <dbReference type="Proteomes" id="UP000027222"/>
    </source>
</evidence>
<feature type="compositionally biased region" description="Polar residues" evidence="1">
    <location>
        <begin position="843"/>
        <end position="856"/>
    </location>
</feature>
<feature type="compositionally biased region" description="Basic and acidic residues" evidence="1">
    <location>
        <begin position="248"/>
        <end position="272"/>
    </location>
</feature>
<gene>
    <name evidence="2" type="ORF">GALMADRAFT_1328856</name>
</gene>
<feature type="compositionally biased region" description="Polar residues" evidence="1">
    <location>
        <begin position="1007"/>
        <end position="1057"/>
    </location>
</feature>
<keyword evidence="3" id="KW-1185">Reference proteome</keyword>
<feature type="region of interest" description="Disordered" evidence="1">
    <location>
        <begin position="123"/>
        <end position="161"/>
    </location>
</feature>
<dbReference type="HOGENOM" id="CLU_283705_0_0_1"/>
<protein>
    <submittedName>
        <fullName evidence="2">Uncharacterized protein</fullName>
    </submittedName>
</protein>